<keyword evidence="4" id="KW-1185">Reference proteome</keyword>
<proteinExistence type="predicted"/>
<sequence>MSWRDLTIKRVASLALALATGIAAFLIYLESALGGICIAVLALVLAAGGVLDRRVSGGFASDDLEGRKAALRGVAVRQGRAMTRREEGEISGAPPSGNA</sequence>
<dbReference type="EMBL" id="BBIO01000014">
    <property type="protein sequence ID" value="GAK46020.1"/>
    <property type="molecule type" value="Genomic_DNA"/>
</dbReference>
<dbReference type="STRING" id="1333998.M2A_2519"/>
<dbReference type="RefSeq" id="WP_156101756.1">
    <property type="nucleotide sequence ID" value="NZ_BBIO01000014.1"/>
</dbReference>
<reference evidence="3 4" key="1">
    <citation type="submission" date="2014-07" db="EMBL/GenBank/DDBJ databases">
        <title>Tepidicaulis marinum gen. nov., sp. nov., a novel marine bacterium denitrifying nitrate to nitrous oxide strictly under microaerobic conditions.</title>
        <authorList>
            <person name="Takeuchi M."/>
            <person name="Yamagishi T."/>
            <person name="Kamagata Y."/>
            <person name="Oshima K."/>
            <person name="Hattori M."/>
            <person name="Katayama T."/>
            <person name="Hanada S."/>
            <person name="Tamaki H."/>
            <person name="Marumo K."/>
            <person name="Maeda H."/>
            <person name="Nedachi M."/>
            <person name="Iwasaki W."/>
            <person name="Suwa Y."/>
            <person name="Sakata S."/>
        </authorList>
    </citation>
    <scope>NUCLEOTIDE SEQUENCE [LARGE SCALE GENOMIC DNA]</scope>
    <source>
        <strain evidence="3 4">MA2</strain>
    </source>
</reference>
<keyword evidence="2" id="KW-0812">Transmembrane</keyword>
<dbReference type="Proteomes" id="UP000028702">
    <property type="component" value="Unassembled WGS sequence"/>
</dbReference>
<evidence type="ECO:0000313" key="3">
    <source>
        <dbReference type="EMBL" id="GAK46020.1"/>
    </source>
</evidence>
<feature type="transmembrane region" description="Helical" evidence="2">
    <location>
        <begin position="33"/>
        <end position="51"/>
    </location>
</feature>
<evidence type="ECO:0000256" key="1">
    <source>
        <dbReference type="SAM" id="MobiDB-lite"/>
    </source>
</evidence>
<feature type="region of interest" description="Disordered" evidence="1">
    <location>
        <begin position="80"/>
        <end position="99"/>
    </location>
</feature>
<name>A0A081BDA2_9HYPH</name>
<evidence type="ECO:0000256" key="2">
    <source>
        <dbReference type="SAM" id="Phobius"/>
    </source>
</evidence>
<evidence type="ECO:0000313" key="4">
    <source>
        <dbReference type="Proteomes" id="UP000028702"/>
    </source>
</evidence>
<keyword evidence="2" id="KW-1133">Transmembrane helix</keyword>
<organism evidence="3 4">
    <name type="scientific">Tepidicaulis marinus</name>
    <dbReference type="NCBI Taxonomy" id="1333998"/>
    <lineage>
        <taxon>Bacteria</taxon>
        <taxon>Pseudomonadati</taxon>
        <taxon>Pseudomonadota</taxon>
        <taxon>Alphaproteobacteria</taxon>
        <taxon>Hyphomicrobiales</taxon>
        <taxon>Parvibaculaceae</taxon>
        <taxon>Tepidicaulis</taxon>
    </lineage>
</organism>
<gene>
    <name evidence="3" type="ORF">M2A_2519</name>
</gene>
<keyword evidence="2" id="KW-0472">Membrane</keyword>
<comment type="caution">
    <text evidence="3">The sequence shown here is derived from an EMBL/GenBank/DDBJ whole genome shotgun (WGS) entry which is preliminary data.</text>
</comment>
<protein>
    <submittedName>
        <fullName evidence="3">Uncharacterized protein</fullName>
    </submittedName>
</protein>
<dbReference type="AlphaFoldDB" id="A0A081BDA2"/>
<accession>A0A081BDA2</accession>